<protein>
    <submittedName>
        <fullName evidence="2">Periplasmic nitrate reductase</fullName>
        <ecNumber evidence="2">1.7.99.4</ecNumber>
    </submittedName>
</protein>
<evidence type="ECO:0000259" key="1">
    <source>
        <dbReference type="Pfam" id="PF00384"/>
    </source>
</evidence>
<organism evidence="2 3">
    <name type="scientific">Escherichia coli</name>
    <dbReference type="NCBI Taxonomy" id="562"/>
    <lineage>
        <taxon>Bacteria</taxon>
        <taxon>Pseudomonadati</taxon>
        <taxon>Pseudomonadota</taxon>
        <taxon>Gammaproteobacteria</taxon>
        <taxon>Enterobacterales</taxon>
        <taxon>Enterobacteriaceae</taxon>
        <taxon>Escherichia</taxon>
    </lineage>
</organism>
<accession>A0A376VFD3</accession>
<dbReference type="PANTHER" id="PTHR43105">
    <property type="entry name" value="RESPIRATORY NITRATE REDUCTASE"/>
    <property type="match status" value="1"/>
</dbReference>
<dbReference type="EC" id="1.7.99.4" evidence="2"/>
<sequence length="196" mass="22316">MYGKDRLTQPLLRMKNGKYDKEGEFTPITWDQAFDVMEEKFKTALKEKGPESIGMFGSGQWTIWEGYAASKLFKAGFRSNNIDPNARHCMASAVVGFMRTFGMDEPMGCYDDIEQADAFVLWGANMAEMHPILWSRITNRRLSNQNVTVAVLSTYQHRSFELADNGIIFTPQSDLVILNYIANYIIQKQCDKSGLL</sequence>
<evidence type="ECO:0000313" key="2">
    <source>
        <dbReference type="EMBL" id="STJ10466.1"/>
    </source>
</evidence>
<dbReference type="GO" id="GO:0009325">
    <property type="term" value="C:nitrate reductase complex"/>
    <property type="evidence" value="ECO:0007669"/>
    <property type="project" value="TreeGrafter"/>
</dbReference>
<dbReference type="GO" id="GO:0016020">
    <property type="term" value="C:membrane"/>
    <property type="evidence" value="ECO:0007669"/>
    <property type="project" value="TreeGrafter"/>
</dbReference>
<dbReference type="GO" id="GO:0008940">
    <property type="term" value="F:nitrate reductase activity"/>
    <property type="evidence" value="ECO:0007669"/>
    <property type="project" value="TreeGrafter"/>
</dbReference>
<reference evidence="2 3" key="1">
    <citation type="submission" date="2018-06" db="EMBL/GenBank/DDBJ databases">
        <authorList>
            <consortium name="Pathogen Informatics"/>
            <person name="Doyle S."/>
        </authorList>
    </citation>
    <scope>NUCLEOTIDE SEQUENCE [LARGE SCALE GENOMIC DNA]</scope>
    <source>
        <strain evidence="2 3">NCTC9077</strain>
    </source>
</reference>
<gene>
    <name evidence="2" type="primary">napA_2</name>
    <name evidence="2" type="ORF">NCTC9077_02137</name>
</gene>
<dbReference type="GO" id="GO:0030151">
    <property type="term" value="F:molybdenum ion binding"/>
    <property type="evidence" value="ECO:0007669"/>
    <property type="project" value="TreeGrafter"/>
</dbReference>
<evidence type="ECO:0000313" key="3">
    <source>
        <dbReference type="Proteomes" id="UP000254495"/>
    </source>
</evidence>
<dbReference type="Proteomes" id="UP000254495">
    <property type="component" value="Unassembled WGS sequence"/>
</dbReference>
<feature type="domain" description="Molybdopterin oxidoreductase" evidence="1">
    <location>
        <begin position="6"/>
        <end position="189"/>
    </location>
</feature>
<dbReference type="InterPro" id="IPR006656">
    <property type="entry name" value="Mopterin_OxRdtase"/>
</dbReference>
<dbReference type="Gene3D" id="3.40.228.10">
    <property type="entry name" value="Dimethylsulfoxide Reductase, domain 2"/>
    <property type="match status" value="1"/>
</dbReference>
<proteinExistence type="predicted"/>
<dbReference type="EMBL" id="UGCU01000001">
    <property type="protein sequence ID" value="STJ10466.1"/>
    <property type="molecule type" value="Genomic_DNA"/>
</dbReference>
<dbReference type="SUPFAM" id="SSF53706">
    <property type="entry name" value="Formate dehydrogenase/DMSO reductase, domains 1-3"/>
    <property type="match status" value="1"/>
</dbReference>
<keyword evidence="2" id="KW-0560">Oxidoreductase</keyword>
<dbReference type="InterPro" id="IPR050123">
    <property type="entry name" value="Prok_molybdopt-oxidoreductase"/>
</dbReference>
<name>A0A376VFD3_ECOLX</name>
<dbReference type="Gene3D" id="3.40.50.740">
    <property type="match status" value="1"/>
</dbReference>
<dbReference type="AlphaFoldDB" id="A0A376VFD3"/>
<dbReference type="Pfam" id="PF00384">
    <property type="entry name" value="Molybdopterin"/>
    <property type="match status" value="1"/>
</dbReference>
<dbReference type="PANTHER" id="PTHR43105:SF11">
    <property type="entry name" value="PERIPLASMIC NITRATE REDUCTASE"/>
    <property type="match status" value="1"/>
</dbReference>